<evidence type="ECO:0000259" key="7">
    <source>
        <dbReference type="PROSITE" id="PS50887"/>
    </source>
</evidence>
<keyword evidence="9" id="KW-1185">Reference proteome</keyword>
<dbReference type="InterPro" id="IPR001789">
    <property type="entry name" value="Sig_transdc_resp-reg_receiver"/>
</dbReference>
<keyword evidence="4" id="KW-0597">Phosphoprotein</keyword>
<dbReference type="Proteomes" id="UP000032352">
    <property type="component" value="Chromosome"/>
</dbReference>
<dbReference type="EMBL" id="CP059733">
    <property type="protein sequence ID" value="WDE03027.1"/>
    <property type="molecule type" value="Genomic_DNA"/>
</dbReference>
<evidence type="ECO:0000256" key="4">
    <source>
        <dbReference type="PROSITE-ProRule" id="PRU00169"/>
    </source>
</evidence>
<dbReference type="KEGG" id="tvd:SG34_016465"/>
<reference evidence="8 9" key="2">
    <citation type="journal article" date="2022" name="Mar. Drugs">
        <title>Bioassay-Guided Fractionation Leads to the Detection of Cholic Acid Generated by the Rare Thalassomonas sp.</title>
        <authorList>
            <person name="Pheiffer F."/>
            <person name="Schneider Y.K."/>
            <person name="Hansen E.H."/>
            <person name="Andersen J.H."/>
            <person name="Isaksson J."/>
            <person name="Busche T."/>
            <person name="R C."/>
            <person name="Kalinowski J."/>
            <person name="Zyl L.V."/>
            <person name="Trindade M."/>
        </authorList>
    </citation>
    <scope>NUCLEOTIDE SEQUENCE [LARGE SCALE GENOMIC DNA]</scope>
    <source>
        <strain evidence="8 9">XOM25</strain>
    </source>
</reference>
<dbReference type="GO" id="GO:0052621">
    <property type="term" value="F:diguanylate cyclase activity"/>
    <property type="evidence" value="ECO:0007669"/>
    <property type="project" value="UniProtKB-EC"/>
</dbReference>
<dbReference type="Gene3D" id="3.30.70.270">
    <property type="match status" value="1"/>
</dbReference>
<dbReference type="InterPro" id="IPR050469">
    <property type="entry name" value="Diguanylate_Cyclase"/>
</dbReference>
<dbReference type="EC" id="2.7.7.65" evidence="2"/>
<evidence type="ECO:0000313" key="9">
    <source>
        <dbReference type="Proteomes" id="UP000032352"/>
    </source>
</evidence>
<dbReference type="Gene3D" id="3.40.50.2300">
    <property type="match status" value="1"/>
</dbReference>
<evidence type="ECO:0000259" key="6">
    <source>
        <dbReference type="PROSITE" id="PS50110"/>
    </source>
</evidence>
<dbReference type="SMART" id="SM00267">
    <property type="entry name" value="GGDEF"/>
    <property type="match status" value="1"/>
</dbReference>
<dbReference type="SUPFAM" id="SSF55073">
    <property type="entry name" value="Nucleotide cyclase"/>
    <property type="match status" value="1"/>
</dbReference>
<reference evidence="8 9" key="1">
    <citation type="journal article" date="2015" name="Genome Announc.">
        <title>Draft Genome Sequences of Marine Isolates of Thalassomonas viridans and Thalassomonas actiniarum.</title>
        <authorList>
            <person name="Olonade I."/>
            <person name="van Zyl L.J."/>
            <person name="Trindade M."/>
        </authorList>
    </citation>
    <scope>NUCLEOTIDE SEQUENCE [LARGE SCALE GENOMIC DNA]</scope>
    <source>
        <strain evidence="8 9">XOM25</strain>
    </source>
</reference>
<dbReference type="GO" id="GO:0005886">
    <property type="term" value="C:plasma membrane"/>
    <property type="evidence" value="ECO:0007669"/>
    <property type="project" value="TreeGrafter"/>
</dbReference>
<dbReference type="PROSITE" id="PS50110">
    <property type="entry name" value="RESPONSE_REGULATORY"/>
    <property type="match status" value="1"/>
</dbReference>
<comment type="cofactor">
    <cofactor evidence="1">
        <name>Mg(2+)</name>
        <dbReference type="ChEBI" id="CHEBI:18420"/>
    </cofactor>
</comment>
<dbReference type="FunFam" id="3.30.70.270:FF:000001">
    <property type="entry name" value="Diguanylate cyclase domain protein"/>
    <property type="match status" value="1"/>
</dbReference>
<evidence type="ECO:0000256" key="5">
    <source>
        <dbReference type="SAM" id="Coils"/>
    </source>
</evidence>
<dbReference type="InterPro" id="IPR029787">
    <property type="entry name" value="Nucleotide_cyclase"/>
</dbReference>
<gene>
    <name evidence="8" type="ORF">SG34_016465</name>
</gene>
<organism evidence="8 9">
    <name type="scientific">Thalassomonas viridans</name>
    <dbReference type="NCBI Taxonomy" id="137584"/>
    <lineage>
        <taxon>Bacteria</taxon>
        <taxon>Pseudomonadati</taxon>
        <taxon>Pseudomonadota</taxon>
        <taxon>Gammaproteobacteria</taxon>
        <taxon>Alteromonadales</taxon>
        <taxon>Colwelliaceae</taxon>
        <taxon>Thalassomonas</taxon>
    </lineage>
</organism>
<dbReference type="InterPro" id="IPR011006">
    <property type="entry name" value="CheY-like_superfamily"/>
</dbReference>
<dbReference type="GO" id="GO:0000160">
    <property type="term" value="P:phosphorelay signal transduction system"/>
    <property type="evidence" value="ECO:0007669"/>
    <property type="project" value="InterPro"/>
</dbReference>
<dbReference type="PANTHER" id="PTHR45138">
    <property type="entry name" value="REGULATORY COMPONENTS OF SENSORY TRANSDUCTION SYSTEM"/>
    <property type="match status" value="1"/>
</dbReference>
<dbReference type="SMART" id="SM00448">
    <property type="entry name" value="REC"/>
    <property type="match status" value="1"/>
</dbReference>
<proteinExistence type="predicted"/>
<feature type="coiled-coil region" evidence="5">
    <location>
        <begin position="112"/>
        <end position="139"/>
    </location>
</feature>
<evidence type="ECO:0000256" key="2">
    <source>
        <dbReference type="ARBA" id="ARBA00012528"/>
    </source>
</evidence>
<dbReference type="InterPro" id="IPR043128">
    <property type="entry name" value="Rev_trsase/Diguanyl_cyclase"/>
</dbReference>
<evidence type="ECO:0000313" key="8">
    <source>
        <dbReference type="EMBL" id="WDE03027.1"/>
    </source>
</evidence>
<dbReference type="PROSITE" id="PS50887">
    <property type="entry name" value="GGDEF"/>
    <property type="match status" value="1"/>
</dbReference>
<comment type="catalytic activity">
    <reaction evidence="3">
        <text>2 GTP = 3',3'-c-di-GMP + 2 diphosphate</text>
        <dbReference type="Rhea" id="RHEA:24898"/>
        <dbReference type="ChEBI" id="CHEBI:33019"/>
        <dbReference type="ChEBI" id="CHEBI:37565"/>
        <dbReference type="ChEBI" id="CHEBI:58805"/>
        <dbReference type="EC" id="2.7.7.65"/>
    </reaction>
</comment>
<evidence type="ECO:0000256" key="1">
    <source>
        <dbReference type="ARBA" id="ARBA00001946"/>
    </source>
</evidence>
<dbReference type="RefSeq" id="WP_044840803.1">
    <property type="nucleotide sequence ID" value="NZ_CP059733.1"/>
</dbReference>
<dbReference type="CDD" id="cd01949">
    <property type="entry name" value="GGDEF"/>
    <property type="match status" value="1"/>
</dbReference>
<feature type="modified residue" description="4-aspartylphosphate" evidence="4">
    <location>
        <position position="51"/>
    </location>
</feature>
<dbReference type="NCBIfam" id="TIGR00254">
    <property type="entry name" value="GGDEF"/>
    <property type="match status" value="1"/>
</dbReference>
<feature type="domain" description="GGDEF" evidence="7">
    <location>
        <begin position="167"/>
        <end position="303"/>
    </location>
</feature>
<name>A0AAF0C576_9GAMM</name>
<dbReference type="InterPro" id="IPR000160">
    <property type="entry name" value="GGDEF_dom"/>
</dbReference>
<dbReference type="GO" id="GO:1902201">
    <property type="term" value="P:negative regulation of bacterial-type flagellum-dependent cell motility"/>
    <property type="evidence" value="ECO:0007669"/>
    <property type="project" value="TreeGrafter"/>
</dbReference>
<dbReference type="SUPFAM" id="SSF52172">
    <property type="entry name" value="CheY-like"/>
    <property type="match status" value="1"/>
</dbReference>
<dbReference type="PANTHER" id="PTHR45138:SF9">
    <property type="entry name" value="DIGUANYLATE CYCLASE DGCM-RELATED"/>
    <property type="match status" value="1"/>
</dbReference>
<dbReference type="CDD" id="cd17546">
    <property type="entry name" value="REC_hyHK_CKI1_RcsC-like"/>
    <property type="match status" value="1"/>
</dbReference>
<evidence type="ECO:0000256" key="3">
    <source>
        <dbReference type="ARBA" id="ARBA00034247"/>
    </source>
</evidence>
<feature type="domain" description="Response regulatory" evidence="6">
    <location>
        <begin position="2"/>
        <end position="117"/>
    </location>
</feature>
<dbReference type="Pfam" id="PF00990">
    <property type="entry name" value="GGDEF"/>
    <property type="match status" value="1"/>
</dbReference>
<dbReference type="AlphaFoldDB" id="A0AAF0C576"/>
<dbReference type="GO" id="GO:0043709">
    <property type="term" value="P:cell adhesion involved in single-species biofilm formation"/>
    <property type="evidence" value="ECO:0007669"/>
    <property type="project" value="TreeGrafter"/>
</dbReference>
<sequence length="308" mass="34488">MNILVVDDNKCIRDVIGAMVLANDHQPVVVDGYAAALEKLRRQVIDVILMDIEMPEVDGLTLTRMVRKEFSQWIPIIFLSANDSARYLADGIEAGGDDYLTKPVKEEILNAKIKAMARIAEMKHQLDEANKKLEMLSCLDPLTNVLNRRGLEQQLQESWQKNGKARGELSLLMIDIDFFKAYNDNYGHPRGDQCLQQVASVLTGTLLNASELVARYGGEEFVMLLPSTSLAQARNRARNIIAALSQAELVHEYSDVAPRVTVSIGVSCSSLGAKDHQVLIEQADQALYQAKRRGRMQCVLFQKMTQIW</sequence>
<protein>
    <recommendedName>
        <fullName evidence="2">diguanylate cyclase</fullName>
        <ecNumber evidence="2">2.7.7.65</ecNumber>
    </recommendedName>
</protein>
<keyword evidence="5" id="KW-0175">Coiled coil</keyword>
<dbReference type="Pfam" id="PF00072">
    <property type="entry name" value="Response_reg"/>
    <property type="match status" value="1"/>
</dbReference>
<accession>A0AAF0C576</accession>